<dbReference type="InterPro" id="IPR027417">
    <property type="entry name" value="P-loop_NTPase"/>
</dbReference>
<dbReference type="AlphaFoldDB" id="A0A0E8DWT5"/>
<gene>
    <name evidence="3" type="ORF">NCTC10911_03569</name>
</gene>
<dbReference type="EMBL" id="UFTT01000002">
    <property type="protein sequence ID" value="SUV66511.1"/>
    <property type="molecule type" value="Genomic_DNA"/>
</dbReference>
<dbReference type="GO" id="GO:0016887">
    <property type="term" value="F:ATP hydrolysis activity"/>
    <property type="evidence" value="ECO:0007669"/>
    <property type="project" value="InterPro"/>
</dbReference>
<dbReference type="OMA" id="DQMGYLW"/>
<name>A0A0E8DWT5_BORPT</name>
<feature type="domain" description="Endonuclease GajA/Old nuclease/RecF-like AAA" evidence="1">
    <location>
        <begin position="7"/>
        <end position="56"/>
    </location>
</feature>
<dbReference type="Pfam" id="PF13304">
    <property type="entry name" value="AAA_21"/>
    <property type="match status" value="1"/>
</dbReference>
<proteinExistence type="predicted"/>
<protein>
    <submittedName>
        <fullName evidence="3">Predicted ATPase</fullName>
    </submittedName>
</protein>
<dbReference type="InterPro" id="IPR041685">
    <property type="entry name" value="AAA_GajA/Old/RecF-like"/>
</dbReference>
<accession>A0A0E8DWT5</accession>
<dbReference type="Pfam" id="PF13175">
    <property type="entry name" value="AAA_15"/>
    <property type="match status" value="1"/>
</dbReference>
<dbReference type="GeneID" id="69603043"/>
<evidence type="ECO:0000313" key="4">
    <source>
        <dbReference type="Proteomes" id="UP000255014"/>
    </source>
</evidence>
<dbReference type="GO" id="GO:0005524">
    <property type="term" value="F:ATP binding"/>
    <property type="evidence" value="ECO:0007669"/>
    <property type="project" value="InterPro"/>
</dbReference>
<dbReference type="PANTHER" id="PTHR40396:SF1">
    <property type="entry name" value="ATPASE AAA-TYPE CORE DOMAIN-CONTAINING PROTEIN"/>
    <property type="match status" value="1"/>
</dbReference>
<evidence type="ECO:0000313" key="3">
    <source>
        <dbReference type="EMBL" id="SUV66511.1"/>
    </source>
</evidence>
<dbReference type="SUPFAM" id="SSF52540">
    <property type="entry name" value="P-loop containing nucleoside triphosphate hydrolases"/>
    <property type="match status" value="1"/>
</dbReference>
<dbReference type="PIRSF" id="PIRSF029347">
    <property type="entry name" value="RecF"/>
    <property type="match status" value="1"/>
</dbReference>
<organism evidence="3 4">
    <name type="scientific">Bordetella pertussis</name>
    <dbReference type="NCBI Taxonomy" id="520"/>
    <lineage>
        <taxon>Bacteria</taxon>
        <taxon>Pseudomonadati</taxon>
        <taxon>Pseudomonadota</taxon>
        <taxon>Betaproteobacteria</taxon>
        <taxon>Burkholderiales</taxon>
        <taxon>Alcaligenaceae</taxon>
        <taxon>Bordetella</taxon>
    </lineage>
</organism>
<feature type="domain" description="ATPase AAA-type core" evidence="2">
    <location>
        <begin position="260"/>
        <end position="330"/>
    </location>
</feature>
<dbReference type="InterPro" id="IPR014555">
    <property type="entry name" value="RecF-like"/>
</dbReference>
<sequence length="403" mass="43777">MTQHPFISRVAVRNYKSIGYCDVNLRPLTYLVGHNGAGKSNFMDALHFVCDALSYSLDSALNERGGINEVRRRSGGHPTHFALRVEFVMQSGQAGRYGFVIGALKNGGYEVQREECVVAGIGKGPFFRIEKGKLRDSSETTFPSVTADRLALVAASGLTAFRPVFDALTAMGFYNLNPKLMRELQKPQDGRLLRPAGENIASVIGHLEKVAPAQMALIQEYLHSVAPMVHGVERKPIGPMETLEFRQDMAGSKHPWRFLAQNMSDGTLRALGVLSALLQGNVDYSPTLIGIEEPETALHPAASAALREALVRASETTQVLVTSHSPDLLDDHSIDADAVLAVVSEAGETKVAPLDEGSRQVMRDHLFSAGELLRMNQLAPDRASLEQQDKAASGDLFGETESV</sequence>
<evidence type="ECO:0000259" key="1">
    <source>
        <dbReference type="Pfam" id="PF13175"/>
    </source>
</evidence>
<dbReference type="Proteomes" id="UP000255014">
    <property type="component" value="Unassembled WGS sequence"/>
</dbReference>
<dbReference type="InterPro" id="IPR003959">
    <property type="entry name" value="ATPase_AAA_core"/>
</dbReference>
<dbReference type="RefSeq" id="WP_010931301.1">
    <property type="nucleotide sequence ID" value="NZ_AP024746.1"/>
</dbReference>
<dbReference type="Gene3D" id="3.40.50.300">
    <property type="entry name" value="P-loop containing nucleotide triphosphate hydrolases"/>
    <property type="match status" value="2"/>
</dbReference>
<reference evidence="3 4" key="1">
    <citation type="submission" date="2018-06" db="EMBL/GenBank/DDBJ databases">
        <authorList>
            <consortium name="Pathogen Informatics"/>
            <person name="Doyle S."/>
        </authorList>
    </citation>
    <scope>NUCLEOTIDE SEQUENCE [LARGE SCALE GENOMIC DNA]</scope>
    <source>
        <strain evidence="3 4">NCTC10911</strain>
    </source>
</reference>
<dbReference type="PANTHER" id="PTHR40396">
    <property type="entry name" value="ATPASE-LIKE PROTEIN"/>
    <property type="match status" value="1"/>
</dbReference>
<evidence type="ECO:0000259" key="2">
    <source>
        <dbReference type="Pfam" id="PF13304"/>
    </source>
</evidence>